<evidence type="ECO:0000313" key="5">
    <source>
        <dbReference type="Proteomes" id="UP000076881"/>
    </source>
</evidence>
<dbReference type="PANTHER" id="PTHR43639">
    <property type="entry name" value="OXIDOREDUCTASE, SHORT-CHAIN DEHYDROGENASE/REDUCTASE FAMILY (AFU_ORTHOLOGUE AFUA_5G02870)"/>
    <property type="match status" value="1"/>
</dbReference>
<dbReference type="Gene3D" id="3.40.50.720">
    <property type="entry name" value="NAD(P)-binding Rossmann-like Domain"/>
    <property type="match status" value="2"/>
</dbReference>
<dbReference type="InterPro" id="IPR036291">
    <property type="entry name" value="NAD(P)-bd_dom_sf"/>
</dbReference>
<evidence type="ECO:0000256" key="3">
    <source>
        <dbReference type="ARBA" id="ARBA00023002"/>
    </source>
</evidence>
<dbReference type="PANTHER" id="PTHR43639:SF1">
    <property type="entry name" value="SHORT-CHAIN DEHYDROGENASE_REDUCTASE FAMILY PROTEIN"/>
    <property type="match status" value="1"/>
</dbReference>
<keyword evidence="5" id="KW-1185">Reference proteome</keyword>
<organism evidence="4 5">
    <name type="scientific">Akanthomyces lecanii RCEF 1005</name>
    <dbReference type="NCBI Taxonomy" id="1081108"/>
    <lineage>
        <taxon>Eukaryota</taxon>
        <taxon>Fungi</taxon>
        <taxon>Dikarya</taxon>
        <taxon>Ascomycota</taxon>
        <taxon>Pezizomycotina</taxon>
        <taxon>Sordariomycetes</taxon>
        <taxon>Hypocreomycetidae</taxon>
        <taxon>Hypocreales</taxon>
        <taxon>Cordycipitaceae</taxon>
        <taxon>Akanthomyces</taxon>
        <taxon>Cordyceps confragosa</taxon>
    </lineage>
</organism>
<gene>
    <name evidence="4" type="ORF">LEL_07611</name>
</gene>
<dbReference type="InterPro" id="IPR002347">
    <property type="entry name" value="SDR_fam"/>
</dbReference>
<evidence type="ECO:0000313" key="4">
    <source>
        <dbReference type="EMBL" id="OAA75623.1"/>
    </source>
</evidence>
<dbReference type="AlphaFoldDB" id="A0A168FU67"/>
<keyword evidence="3" id="KW-0560">Oxidoreductase</keyword>
<evidence type="ECO:0000256" key="2">
    <source>
        <dbReference type="ARBA" id="ARBA00022857"/>
    </source>
</evidence>
<dbReference type="OrthoDB" id="47007at2759"/>
<proteinExistence type="inferred from homology"/>
<comment type="similarity">
    <text evidence="1">Belongs to the short-chain dehydrogenases/reductases (SDR) family.</text>
</comment>
<protein>
    <submittedName>
        <fullName evidence="4">NAD(P)-binding domain protein</fullName>
    </submittedName>
</protein>
<evidence type="ECO:0000256" key="1">
    <source>
        <dbReference type="ARBA" id="ARBA00006484"/>
    </source>
</evidence>
<dbReference type="Pfam" id="PF00106">
    <property type="entry name" value="adh_short"/>
    <property type="match status" value="1"/>
</dbReference>
<reference evidence="4 5" key="1">
    <citation type="journal article" date="2016" name="Genome Biol. Evol.">
        <title>Divergent and convergent evolution of fungal pathogenicity.</title>
        <authorList>
            <person name="Shang Y."/>
            <person name="Xiao G."/>
            <person name="Zheng P."/>
            <person name="Cen K."/>
            <person name="Zhan S."/>
            <person name="Wang C."/>
        </authorList>
    </citation>
    <scope>NUCLEOTIDE SEQUENCE [LARGE SCALE GENOMIC DNA]</scope>
    <source>
        <strain evidence="4 5">RCEF 1005</strain>
    </source>
</reference>
<dbReference type="GO" id="GO:0016491">
    <property type="term" value="F:oxidoreductase activity"/>
    <property type="evidence" value="ECO:0007669"/>
    <property type="project" value="UniProtKB-KW"/>
</dbReference>
<name>A0A168FU67_CORDF</name>
<comment type="caution">
    <text evidence="4">The sequence shown here is derived from an EMBL/GenBank/DDBJ whole genome shotgun (WGS) entry which is preliminary data.</text>
</comment>
<dbReference type="Proteomes" id="UP000076881">
    <property type="component" value="Unassembled WGS sequence"/>
</dbReference>
<accession>A0A168FU67</accession>
<keyword evidence="2" id="KW-0521">NADP</keyword>
<dbReference type="SUPFAM" id="SSF51735">
    <property type="entry name" value="NAD(P)-binding Rossmann-fold domains"/>
    <property type="match status" value="1"/>
</dbReference>
<dbReference type="EMBL" id="AZHF01000005">
    <property type="protein sequence ID" value="OAA75623.1"/>
    <property type="molecule type" value="Genomic_DNA"/>
</dbReference>
<sequence length="215" mass="22809">MADTLSLAGKVALITGSGRTGGIGAAIARTFAKNGASVIIHYASNSSKESALKISASIEADFKVKSTVVCGRVDQQETGRDIVAQALADLKTSHIDILNDFNNAGGAGHKPLLETTADDFTGIFGANVFGATYLTQAVVTDLTRELWIKEDGTSSEMAQGINARTKAEPRLGELQDMADAALLLVSERSRWITAQWIAVSGGTYQITWKDHCFNS</sequence>
<dbReference type="STRING" id="1081108.A0A168FU67"/>